<keyword evidence="7" id="KW-0963">Cytoplasm</keyword>
<evidence type="ECO:0000256" key="4">
    <source>
        <dbReference type="ARBA" id="ARBA00022759"/>
    </source>
</evidence>
<dbReference type="PANTHER" id="PTHR46986">
    <property type="entry name" value="ENDORIBONUCLEASE YBEY, CHLOROPLASTIC"/>
    <property type="match status" value="1"/>
</dbReference>
<protein>
    <recommendedName>
        <fullName evidence="7">Endoribonuclease YbeY</fullName>
        <ecNumber evidence="7">3.1.-.-</ecNumber>
    </recommendedName>
</protein>
<evidence type="ECO:0000256" key="3">
    <source>
        <dbReference type="ARBA" id="ARBA00022723"/>
    </source>
</evidence>
<dbReference type="GO" id="GO:0005737">
    <property type="term" value="C:cytoplasm"/>
    <property type="evidence" value="ECO:0007669"/>
    <property type="project" value="UniProtKB-SubCell"/>
</dbReference>
<comment type="cofactor">
    <cofactor evidence="7">
        <name>Zn(2+)</name>
        <dbReference type="ChEBI" id="CHEBI:29105"/>
    </cofactor>
    <text evidence="7">Binds 1 zinc ion.</text>
</comment>
<sequence length="145" mass="16968">MSIRDISKTDIEIDTNKLKKYAKDLLVEFGKSKEILNILLVNNEYIKELNFKFRKINRATDILSFSPADQKKNLKEGDEVELGDIAISLEIAKLQSKIFKHTLEEEVFLLLTHGILHLLGYDHAKKNDEEKMNSLQKELRKKYYK</sequence>
<organism evidence="8 9">
    <name type="scientific">Candidatus Schekmanbacteria bacterium RBG_16_38_11</name>
    <dbReference type="NCBI Taxonomy" id="1817880"/>
    <lineage>
        <taxon>Bacteria</taxon>
        <taxon>Candidatus Schekmaniibacteriota</taxon>
    </lineage>
</organism>
<keyword evidence="5 7" id="KW-0378">Hydrolase</keyword>
<dbReference type="SUPFAM" id="SSF55486">
    <property type="entry name" value="Metalloproteases ('zincins'), catalytic domain"/>
    <property type="match status" value="1"/>
</dbReference>
<dbReference type="HAMAP" id="MF_00009">
    <property type="entry name" value="Endoribonucl_YbeY"/>
    <property type="match status" value="1"/>
</dbReference>
<dbReference type="GO" id="GO:0004222">
    <property type="term" value="F:metalloendopeptidase activity"/>
    <property type="evidence" value="ECO:0007669"/>
    <property type="project" value="InterPro"/>
</dbReference>
<evidence type="ECO:0000256" key="6">
    <source>
        <dbReference type="ARBA" id="ARBA00022833"/>
    </source>
</evidence>
<keyword evidence="6 7" id="KW-0862">Zinc</keyword>
<evidence type="ECO:0000256" key="7">
    <source>
        <dbReference type="HAMAP-Rule" id="MF_00009"/>
    </source>
</evidence>
<keyword evidence="7" id="KW-0698">rRNA processing</keyword>
<comment type="subcellular location">
    <subcellularLocation>
        <location evidence="7">Cytoplasm</location>
    </subcellularLocation>
</comment>
<keyword evidence="7" id="KW-0690">Ribosome biogenesis</keyword>
<dbReference type="GO" id="GO:0004521">
    <property type="term" value="F:RNA endonuclease activity"/>
    <property type="evidence" value="ECO:0007669"/>
    <property type="project" value="UniProtKB-UniRule"/>
</dbReference>
<feature type="binding site" evidence="7">
    <location>
        <position position="123"/>
    </location>
    <ligand>
        <name>Zn(2+)</name>
        <dbReference type="ChEBI" id="CHEBI:29105"/>
        <note>catalytic</note>
    </ligand>
</feature>
<evidence type="ECO:0000313" key="8">
    <source>
        <dbReference type="EMBL" id="OGL46247.1"/>
    </source>
</evidence>
<dbReference type="Gene3D" id="3.40.390.30">
    <property type="entry name" value="Metalloproteases ('zincins'), catalytic domain"/>
    <property type="match status" value="1"/>
</dbReference>
<comment type="caution">
    <text evidence="8">The sequence shown here is derived from an EMBL/GenBank/DDBJ whole genome shotgun (WGS) entry which is preliminary data.</text>
</comment>
<dbReference type="PANTHER" id="PTHR46986:SF1">
    <property type="entry name" value="ENDORIBONUCLEASE YBEY, CHLOROPLASTIC"/>
    <property type="match status" value="1"/>
</dbReference>
<dbReference type="Pfam" id="PF02130">
    <property type="entry name" value="YbeY"/>
    <property type="match status" value="1"/>
</dbReference>
<name>A0A1F7RZH5_9BACT</name>
<evidence type="ECO:0000313" key="9">
    <source>
        <dbReference type="Proteomes" id="UP000178435"/>
    </source>
</evidence>
<dbReference type="GO" id="GO:0006364">
    <property type="term" value="P:rRNA processing"/>
    <property type="evidence" value="ECO:0007669"/>
    <property type="project" value="UniProtKB-UniRule"/>
</dbReference>
<gene>
    <name evidence="7" type="primary">ybeY</name>
    <name evidence="8" type="ORF">A2149_03620</name>
</gene>
<evidence type="ECO:0000256" key="5">
    <source>
        <dbReference type="ARBA" id="ARBA00022801"/>
    </source>
</evidence>
<keyword evidence="2 7" id="KW-0540">Nuclease</keyword>
<dbReference type="InterPro" id="IPR002036">
    <property type="entry name" value="YbeY"/>
</dbReference>
<dbReference type="GO" id="GO:0008270">
    <property type="term" value="F:zinc ion binding"/>
    <property type="evidence" value="ECO:0007669"/>
    <property type="project" value="UniProtKB-UniRule"/>
</dbReference>
<comment type="function">
    <text evidence="7">Single strand-specific metallo-endoribonuclease involved in late-stage 70S ribosome quality control and in maturation of the 3' terminus of the 16S rRNA.</text>
</comment>
<dbReference type="PROSITE" id="PS01306">
    <property type="entry name" value="UPF0054"/>
    <property type="match status" value="1"/>
</dbReference>
<dbReference type="EMBL" id="MGDF01000056">
    <property type="protein sequence ID" value="OGL46247.1"/>
    <property type="molecule type" value="Genomic_DNA"/>
</dbReference>
<evidence type="ECO:0000256" key="1">
    <source>
        <dbReference type="ARBA" id="ARBA00010875"/>
    </source>
</evidence>
<proteinExistence type="inferred from homology"/>
<evidence type="ECO:0000256" key="2">
    <source>
        <dbReference type="ARBA" id="ARBA00022722"/>
    </source>
</evidence>
<dbReference type="NCBIfam" id="TIGR00043">
    <property type="entry name" value="rRNA maturation RNase YbeY"/>
    <property type="match status" value="1"/>
</dbReference>
<accession>A0A1F7RZH5</accession>
<dbReference type="AlphaFoldDB" id="A0A1F7RZH5"/>
<dbReference type="EC" id="3.1.-.-" evidence="7"/>
<dbReference type="Proteomes" id="UP000178435">
    <property type="component" value="Unassembled WGS sequence"/>
</dbReference>
<dbReference type="InterPro" id="IPR020549">
    <property type="entry name" value="YbeY_CS"/>
</dbReference>
<feature type="binding site" evidence="7">
    <location>
        <position position="113"/>
    </location>
    <ligand>
        <name>Zn(2+)</name>
        <dbReference type="ChEBI" id="CHEBI:29105"/>
        <note>catalytic</note>
    </ligand>
</feature>
<keyword evidence="3 7" id="KW-0479">Metal-binding</keyword>
<reference evidence="8 9" key="1">
    <citation type="journal article" date="2016" name="Nat. Commun.">
        <title>Thousands of microbial genomes shed light on interconnected biogeochemical processes in an aquifer system.</title>
        <authorList>
            <person name="Anantharaman K."/>
            <person name="Brown C.T."/>
            <person name="Hug L.A."/>
            <person name="Sharon I."/>
            <person name="Castelle C.J."/>
            <person name="Probst A.J."/>
            <person name="Thomas B.C."/>
            <person name="Singh A."/>
            <person name="Wilkins M.J."/>
            <person name="Karaoz U."/>
            <person name="Brodie E.L."/>
            <person name="Williams K.H."/>
            <person name="Hubbard S.S."/>
            <person name="Banfield J.F."/>
        </authorList>
    </citation>
    <scope>NUCLEOTIDE SEQUENCE [LARGE SCALE GENOMIC DNA]</scope>
</reference>
<feature type="binding site" evidence="7">
    <location>
        <position position="117"/>
    </location>
    <ligand>
        <name>Zn(2+)</name>
        <dbReference type="ChEBI" id="CHEBI:29105"/>
        <note>catalytic</note>
    </ligand>
</feature>
<keyword evidence="4 7" id="KW-0255">Endonuclease</keyword>
<dbReference type="InterPro" id="IPR023091">
    <property type="entry name" value="MetalPrtase_cat_dom_sf_prd"/>
</dbReference>
<comment type="similarity">
    <text evidence="1 7">Belongs to the endoribonuclease YbeY family.</text>
</comment>